<dbReference type="Gene3D" id="1.10.1780.10">
    <property type="entry name" value="Clp, N-terminal domain"/>
    <property type="match status" value="1"/>
</dbReference>
<sequence length="303" mass="34692">MVEFQFTKRAYKILEIAAGEAECNKGIIHPVHLFIGACKEGTGVCAELHMYLFHTVGMDFLAKISLLQQYYANEIEYINVGEFKVSNKTIEVLKIAKKRMERFQQVLINEGHVLYAIFQGDTVIEKVLSKNVQKDVLQITSEPRDLTVALKRFNPIYNNLSCNIRRAIFSDFEKLARFVKDEFGERWLKSLDYGFRTYKEELPIFIAEEGGEIIGFACYDVVRGKKGLFGPMGTAKHNRVNGVGKELLQHCLYSMKQDRYEYAIIGQAGPIEFYERSCNASLIQIENNSPTSYRGVGFIMKML</sequence>
<dbReference type="GO" id="GO:0016747">
    <property type="term" value="F:acyltransferase activity, transferring groups other than amino-acyl groups"/>
    <property type="evidence" value="ECO:0007669"/>
    <property type="project" value="InterPro"/>
</dbReference>
<organism evidence="2 3">
    <name type="scientific">Bacillus mycoides</name>
    <dbReference type="NCBI Taxonomy" id="1405"/>
    <lineage>
        <taxon>Bacteria</taxon>
        <taxon>Bacillati</taxon>
        <taxon>Bacillota</taxon>
        <taxon>Bacilli</taxon>
        <taxon>Bacillales</taxon>
        <taxon>Bacillaceae</taxon>
        <taxon>Bacillus</taxon>
        <taxon>Bacillus cereus group</taxon>
    </lineage>
</organism>
<dbReference type="EMBL" id="LXLX01000025">
    <property type="protein sequence ID" value="OFD96515.1"/>
    <property type="molecule type" value="Genomic_DNA"/>
</dbReference>
<accession>A0A1E8BPZ7</accession>
<feature type="domain" description="N-acetyltransferase" evidence="1">
    <location>
        <begin position="162"/>
        <end position="303"/>
    </location>
</feature>
<dbReference type="InterPro" id="IPR000182">
    <property type="entry name" value="GNAT_dom"/>
</dbReference>
<comment type="caution">
    <text evidence="2">The sequence shown here is derived from an EMBL/GenBank/DDBJ whole genome shotgun (WGS) entry which is preliminary data.</text>
</comment>
<name>A0A1E8BPZ7_BACMY</name>
<dbReference type="SUPFAM" id="SSF55729">
    <property type="entry name" value="Acyl-CoA N-acyltransferases (Nat)"/>
    <property type="match status" value="1"/>
</dbReference>
<dbReference type="PROSITE" id="PS51186">
    <property type="entry name" value="GNAT"/>
    <property type="match status" value="1"/>
</dbReference>
<dbReference type="AlphaFoldDB" id="A0A1E8BPZ7"/>
<dbReference type="Pfam" id="PF00583">
    <property type="entry name" value="Acetyltransf_1"/>
    <property type="match status" value="1"/>
</dbReference>
<evidence type="ECO:0000313" key="2">
    <source>
        <dbReference type="EMBL" id="OFD96515.1"/>
    </source>
</evidence>
<dbReference type="InterPro" id="IPR004176">
    <property type="entry name" value="Clp_R_N"/>
</dbReference>
<protein>
    <submittedName>
        <fullName evidence="2">Acetyltransferase</fullName>
    </submittedName>
</protein>
<dbReference type="RefSeq" id="WP_070139115.1">
    <property type="nucleotide sequence ID" value="NZ_LXLM01000027.1"/>
</dbReference>
<dbReference type="Gene3D" id="3.40.630.30">
    <property type="match status" value="1"/>
</dbReference>
<dbReference type="InterPro" id="IPR016181">
    <property type="entry name" value="Acyl_CoA_acyltransferase"/>
</dbReference>
<evidence type="ECO:0000313" key="3">
    <source>
        <dbReference type="Proteomes" id="UP000175835"/>
    </source>
</evidence>
<reference evidence="2 3" key="1">
    <citation type="submission" date="2016-05" db="EMBL/GenBank/DDBJ databases">
        <title>Bacillus thuringiensis and Bacillus weihenstephanensis as novel biocontrol agents of wilt causing Verticillium species.</title>
        <authorList>
            <person name="Hollensteiner J."/>
            <person name="Wemheuer F."/>
            <person name="Harting R."/>
            <person name="Kolarzyk A."/>
            <person name="Diaz-Valerio S."/>
            <person name="Poehlein A."/>
            <person name="Brzuszkiewicz E."/>
            <person name="Nesemann K."/>
            <person name="Braus-Stromeyer S."/>
            <person name="Braus G."/>
            <person name="Daniel R."/>
            <person name="Liesegang H."/>
        </authorList>
    </citation>
    <scope>NUCLEOTIDE SEQUENCE [LARGE SCALE GENOMIC DNA]</scope>
    <source>
        <strain evidence="2 3">GOE11</strain>
    </source>
</reference>
<dbReference type="CDD" id="cd04301">
    <property type="entry name" value="NAT_SF"/>
    <property type="match status" value="1"/>
</dbReference>
<proteinExistence type="predicted"/>
<dbReference type="SUPFAM" id="SSF81923">
    <property type="entry name" value="Double Clp-N motif"/>
    <property type="match status" value="1"/>
</dbReference>
<dbReference type="Proteomes" id="UP000175835">
    <property type="component" value="Unassembled WGS sequence"/>
</dbReference>
<gene>
    <name evidence="2" type="ORF">BWGOE11_19550</name>
</gene>
<evidence type="ECO:0000259" key="1">
    <source>
        <dbReference type="PROSITE" id="PS51186"/>
    </source>
</evidence>
<dbReference type="InterPro" id="IPR036628">
    <property type="entry name" value="Clp_N_dom_sf"/>
</dbReference>
<dbReference type="PATRIC" id="fig|86662.23.peg.1865"/>
<dbReference type="Pfam" id="PF02861">
    <property type="entry name" value="Clp_N"/>
    <property type="match status" value="1"/>
</dbReference>